<dbReference type="GO" id="GO:0046872">
    <property type="term" value="F:metal ion binding"/>
    <property type="evidence" value="ECO:0007669"/>
    <property type="project" value="UniProtKB-KW"/>
</dbReference>
<keyword evidence="1" id="KW-0479">Metal-binding</keyword>
<organism evidence="4">
    <name type="scientific">marine metagenome</name>
    <dbReference type="NCBI Taxonomy" id="408172"/>
    <lineage>
        <taxon>unclassified sequences</taxon>
        <taxon>metagenomes</taxon>
        <taxon>ecological metagenomes</taxon>
    </lineage>
</organism>
<dbReference type="Pfam" id="PF00149">
    <property type="entry name" value="Metallophos"/>
    <property type="match status" value="1"/>
</dbReference>
<accession>A0A381Z3K2</accession>
<feature type="domain" description="Calcineurin-like phosphoesterase" evidence="3">
    <location>
        <begin position="103"/>
        <end position="264"/>
    </location>
</feature>
<gene>
    <name evidence="4" type="ORF">METZ01_LOCUS136578</name>
</gene>
<evidence type="ECO:0000259" key="3">
    <source>
        <dbReference type="Pfam" id="PF00149"/>
    </source>
</evidence>
<protein>
    <recommendedName>
        <fullName evidence="3">Calcineurin-like phosphoesterase domain-containing protein</fullName>
    </recommendedName>
</protein>
<dbReference type="AlphaFoldDB" id="A0A381Z3K2"/>
<evidence type="ECO:0000256" key="2">
    <source>
        <dbReference type="ARBA" id="ARBA00022801"/>
    </source>
</evidence>
<evidence type="ECO:0000256" key="1">
    <source>
        <dbReference type="ARBA" id="ARBA00022723"/>
    </source>
</evidence>
<proteinExistence type="predicted"/>
<name>A0A381Z3K2_9ZZZZ</name>
<sequence length="330" mass="37089">MSLTKTTDHKLPEVHTPLIKLSFDTRSEDRRTKHLARRNCIEEKIYSAYVKSWFRMCFDAGAILNAALFITGLRDWAARNAMSHRHRKMVFEYESLPPAFHGFRIMHLTDLHINGHPGLADHLHNQIKDVPVDLCLLTGDYLFRVGHGEHEAHTYMEHVISGVDARGGCIGILGNHDIASNATYLESLGVRMLINEAVEIKIGDESIWIAGVDDPHDYKNDDLPAADIDIPEEAFKILMAHSPEIYREAADLGYKLYLCGHTHAGQVQIPGIGPIITKTRAPHRITYGTWKQREMCGYTGSGIGASGQFARVFCPPEIGLIELRRKNFEG</sequence>
<dbReference type="InterPro" id="IPR029052">
    <property type="entry name" value="Metallo-depent_PP-like"/>
</dbReference>
<dbReference type="PANTHER" id="PTHR31302:SF31">
    <property type="entry name" value="PHOSPHODIESTERASE YAEI"/>
    <property type="match status" value="1"/>
</dbReference>
<dbReference type="InterPro" id="IPR004843">
    <property type="entry name" value="Calcineurin-like_PHP"/>
</dbReference>
<dbReference type="GO" id="GO:0016020">
    <property type="term" value="C:membrane"/>
    <property type="evidence" value="ECO:0007669"/>
    <property type="project" value="GOC"/>
</dbReference>
<dbReference type="PANTHER" id="PTHR31302">
    <property type="entry name" value="TRANSMEMBRANE PROTEIN WITH METALLOPHOSPHOESTERASE DOMAIN-RELATED"/>
    <property type="match status" value="1"/>
</dbReference>
<dbReference type="Gene3D" id="3.60.21.10">
    <property type="match status" value="1"/>
</dbReference>
<reference evidence="4" key="1">
    <citation type="submission" date="2018-05" db="EMBL/GenBank/DDBJ databases">
        <authorList>
            <person name="Lanie J.A."/>
            <person name="Ng W.-L."/>
            <person name="Kazmierczak K.M."/>
            <person name="Andrzejewski T.M."/>
            <person name="Davidsen T.M."/>
            <person name="Wayne K.J."/>
            <person name="Tettelin H."/>
            <person name="Glass J.I."/>
            <person name="Rusch D."/>
            <person name="Podicherti R."/>
            <person name="Tsui H.-C.T."/>
            <person name="Winkler M.E."/>
        </authorList>
    </citation>
    <scope>NUCLEOTIDE SEQUENCE</scope>
</reference>
<dbReference type="InterPro" id="IPR051158">
    <property type="entry name" value="Metallophosphoesterase_sf"/>
</dbReference>
<feature type="non-terminal residue" evidence="4">
    <location>
        <position position="330"/>
    </location>
</feature>
<keyword evidence="2" id="KW-0378">Hydrolase</keyword>
<dbReference type="GO" id="GO:0008758">
    <property type="term" value="F:UDP-2,3-diacylglucosamine hydrolase activity"/>
    <property type="evidence" value="ECO:0007669"/>
    <property type="project" value="TreeGrafter"/>
</dbReference>
<evidence type="ECO:0000313" key="4">
    <source>
        <dbReference type="EMBL" id="SVA83724.1"/>
    </source>
</evidence>
<dbReference type="GO" id="GO:0009245">
    <property type="term" value="P:lipid A biosynthetic process"/>
    <property type="evidence" value="ECO:0007669"/>
    <property type="project" value="TreeGrafter"/>
</dbReference>
<dbReference type="EMBL" id="UINC01019786">
    <property type="protein sequence ID" value="SVA83724.1"/>
    <property type="molecule type" value="Genomic_DNA"/>
</dbReference>
<dbReference type="SUPFAM" id="SSF56300">
    <property type="entry name" value="Metallo-dependent phosphatases"/>
    <property type="match status" value="1"/>
</dbReference>